<dbReference type="GO" id="GO:0030198">
    <property type="term" value="P:extracellular matrix organization"/>
    <property type="evidence" value="ECO:0007669"/>
    <property type="project" value="TreeGrafter"/>
</dbReference>
<evidence type="ECO:0000259" key="8">
    <source>
        <dbReference type="SMART" id="SM00235"/>
    </source>
</evidence>
<evidence type="ECO:0000256" key="3">
    <source>
        <dbReference type="ARBA" id="ARBA00022801"/>
    </source>
</evidence>
<dbReference type="GO" id="GO:0030574">
    <property type="term" value="P:collagen catabolic process"/>
    <property type="evidence" value="ECO:0007669"/>
    <property type="project" value="TreeGrafter"/>
</dbReference>
<dbReference type="InterPro" id="IPR001818">
    <property type="entry name" value="Pept_M10_metallopeptidase"/>
</dbReference>
<dbReference type="EMBL" id="OBML01000001">
    <property type="protein sequence ID" value="SOB89259.1"/>
    <property type="molecule type" value="Genomic_DNA"/>
</dbReference>
<evidence type="ECO:0000313" key="9">
    <source>
        <dbReference type="EMBL" id="SOB89259.1"/>
    </source>
</evidence>
<dbReference type="GO" id="GO:0006508">
    <property type="term" value="P:proteolysis"/>
    <property type="evidence" value="ECO:0007669"/>
    <property type="project" value="UniProtKB-KW"/>
</dbReference>
<dbReference type="OrthoDB" id="9783144at2"/>
<keyword evidence="5" id="KW-0482">Metalloprotease</keyword>
<evidence type="ECO:0000256" key="7">
    <source>
        <dbReference type="SAM" id="Phobius"/>
    </source>
</evidence>
<dbReference type="SUPFAM" id="SSF55486">
    <property type="entry name" value="Metalloproteases ('zincins'), catalytic domain"/>
    <property type="match status" value="1"/>
</dbReference>
<keyword evidence="4" id="KW-0862">Zinc</keyword>
<keyword evidence="3" id="KW-0378">Hydrolase</keyword>
<dbReference type="InterPro" id="IPR021190">
    <property type="entry name" value="Pept_M10A"/>
</dbReference>
<name>A0A285R699_9HYPH</name>
<dbReference type="STRING" id="538381.GCA_001696535_01249"/>
<keyword evidence="7" id="KW-1133">Transmembrane helix</keyword>
<accession>A0A285R699</accession>
<reference evidence="9 10" key="1">
    <citation type="submission" date="2017-08" db="EMBL/GenBank/DDBJ databases">
        <authorList>
            <person name="de Groot N.N."/>
        </authorList>
    </citation>
    <scope>NUCLEOTIDE SEQUENCE [LARGE SCALE GENOMIC DNA]</scope>
    <source>
        <strain evidence="9 10">USBA 352</strain>
    </source>
</reference>
<dbReference type="AlphaFoldDB" id="A0A285R699"/>
<dbReference type="Proteomes" id="UP000219331">
    <property type="component" value="Unassembled WGS sequence"/>
</dbReference>
<keyword evidence="7" id="KW-0812">Transmembrane</keyword>
<feature type="region of interest" description="Disordered" evidence="6">
    <location>
        <begin position="1"/>
        <end position="24"/>
    </location>
</feature>
<dbReference type="GO" id="GO:0008270">
    <property type="term" value="F:zinc ion binding"/>
    <property type="evidence" value="ECO:0007669"/>
    <property type="project" value="InterPro"/>
</dbReference>
<dbReference type="PRINTS" id="PR00138">
    <property type="entry name" value="MATRIXIN"/>
</dbReference>
<sequence length="323" mass="34659">MTVPDIRHWMTPGATPASESEDPLHDLRWNSDLRAKLALTYATISSSVFALALAAVLALPVPAADAAGPQAPALGARKLQPAPRIKARLPLARLFTPLRLEGSILKWGEPRVGTPARVTYAFAEGPVSRPDARNCREMQGLDRLVKASGETAQAIRAEAAAAFRMWSEVSGLVFEEIADTDAANILLGAQAMPRGYAFTNVDFARQDAPGLMEAGGSDGRGLNLPITAKGEGARTAPVAARIAPITRSAICLNPGHDWKIGFDGNLAAYDLRYTFAHEIGHAIGLDHHLKGLSIMHFKYSEIFQGLQPADISGVQWLYGLPQR</sequence>
<keyword evidence="7" id="KW-0472">Membrane</keyword>
<evidence type="ECO:0000256" key="2">
    <source>
        <dbReference type="ARBA" id="ARBA00022723"/>
    </source>
</evidence>
<evidence type="ECO:0000256" key="5">
    <source>
        <dbReference type="ARBA" id="ARBA00023049"/>
    </source>
</evidence>
<dbReference type="Gene3D" id="3.40.390.10">
    <property type="entry name" value="Collagenase (Catalytic Domain)"/>
    <property type="match status" value="1"/>
</dbReference>
<dbReference type="PANTHER" id="PTHR10201:SF323">
    <property type="entry name" value="MATRIX METALLOPROTEINASE-21"/>
    <property type="match status" value="1"/>
</dbReference>
<protein>
    <submittedName>
        <fullName evidence="9">Matrixin</fullName>
    </submittedName>
</protein>
<dbReference type="PANTHER" id="PTHR10201">
    <property type="entry name" value="MATRIX METALLOPROTEINASE"/>
    <property type="match status" value="1"/>
</dbReference>
<dbReference type="GO" id="GO:0004222">
    <property type="term" value="F:metalloendopeptidase activity"/>
    <property type="evidence" value="ECO:0007669"/>
    <property type="project" value="InterPro"/>
</dbReference>
<evidence type="ECO:0000256" key="6">
    <source>
        <dbReference type="SAM" id="MobiDB-lite"/>
    </source>
</evidence>
<dbReference type="SMART" id="SM00235">
    <property type="entry name" value="ZnMc"/>
    <property type="match status" value="1"/>
</dbReference>
<dbReference type="InterPro" id="IPR024079">
    <property type="entry name" value="MetalloPept_cat_dom_sf"/>
</dbReference>
<feature type="domain" description="Peptidase metallopeptidase" evidence="8">
    <location>
        <begin position="103"/>
        <end position="320"/>
    </location>
</feature>
<keyword evidence="10" id="KW-1185">Reference proteome</keyword>
<gene>
    <name evidence="9" type="ORF">SAMN05421512_101167</name>
</gene>
<evidence type="ECO:0000256" key="1">
    <source>
        <dbReference type="ARBA" id="ARBA00022670"/>
    </source>
</evidence>
<dbReference type="Pfam" id="PF00413">
    <property type="entry name" value="Peptidase_M10"/>
    <property type="match status" value="1"/>
</dbReference>
<dbReference type="InterPro" id="IPR006026">
    <property type="entry name" value="Peptidase_Metallo"/>
</dbReference>
<dbReference type="RefSeq" id="WP_141402526.1">
    <property type="nucleotide sequence ID" value="NZ_OBML01000001.1"/>
</dbReference>
<evidence type="ECO:0000313" key="10">
    <source>
        <dbReference type="Proteomes" id="UP000219331"/>
    </source>
</evidence>
<dbReference type="GO" id="GO:0031012">
    <property type="term" value="C:extracellular matrix"/>
    <property type="evidence" value="ECO:0007669"/>
    <property type="project" value="InterPro"/>
</dbReference>
<feature type="transmembrane region" description="Helical" evidence="7">
    <location>
        <begin position="38"/>
        <end position="59"/>
    </location>
</feature>
<keyword evidence="1" id="KW-0645">Protease</keyword>
<evidence type="ECO:0000256" key="4">
    <source>
        <dbReference type="ARBA" id="ARBA00022833"/>
    </source>
</evidence>
<keyword evidence="2" id="KW-0479">Metal-binding</keyword>
<proteinExistence type="predicted"/>
<organism evidence="9 10">
    <name type="scientific">Stappia indica</name>
    <dbReference type="NCBI Taxonomy" id="538381"/>
    <lineage>
        <taxon>Bacteria</taxon>
        <taxon>Pseudomonadati</taxon>
        <taxon>Pseudomonadota</taxon>
        <taxon>Alphaproteobacteria</taxon>
        <taxon>Hyphomicrobiales</taxon>
        <taxon>Stappiaceae</taxon>
        <taxon>Stappia</taxon>
    </lineage>
</organism>